<evidence type="ECO:0000313" key="3">
    <source>
        <dbReference type="Proteomes" id="UP000072421"/>
    </source>
</evidence>
<feature type="transmembrane region" description="Helical" evidence="1">
    <location>
        <begin position="72"/>
        <end position="92"/>
    </location>
</feature>
<protein>
    <recommendedName>
        <fullName evidence="4">DUF2607 family protein</fullName>
    </recommendedName>
</protein>
<dbReference type="EMBL" id="CP013232">
    <property type="protein sequence ID" value="AMO94645.1"/>
    <property type="molecule type" value="Genomic_DNA"/>
</dbReference>
<keyword evidence="1" id="KW-0812">Transmembrane</keyword>
<organism evidence="2">
    <name type="scientific">Collimonas fungivorans</name>
    <dbReference type="NCBI Taxonomy" id="158899"/>
    <lineage>
        <taxon>Bacteria</taxon>
        <taxon>Pseudomonadati</taxon>
        <taxon>Pseudomonadota</taxon>
        <taxon>Betaproteobacteria</taxon>
        <taxon>Burkholderiales</taxon>
        <taxon>Oxalobacteraceae</taxon>
        <taxon>Collimonas</taxon>
    </lineage>
</organism>
<evidence type="ECO:0000313" key="2">
    <source>
        <dbReference type="EMBL" id="AMO94645.1"/>
    </source>
</evidence>
<reference evidence="2 3" key="1">
    <citation type="submission" date="2015-11" db="EMBL/GenBank/DDBJ databases">
        <title>Exploring the genomic traits of fungus-feeding bacterial genus Collimonas.</title>
        <authorList>
            <person name="Song C."/>
            <person name="Schmidt R."/>
            <person name="de Jager V."/>
            <person name="Krzyzanowska D."/>
            <person name="Jongedijk E."/>
            <person name="Cankar K."/>
            <person name="Beekwilder J."/>
            <person name="van Veen A."/>
            <person name="de Boer W."/>
            <person name="van Veen J.A."/>
            <person name="Garbeva P."/>
        </authorList>
    </citation>
    <scope>NUCLEOTIDE SEQUENCE [LARGE SCALE GENOMIC DNA]</scope>
    <source>
        <strain evidence="2 3">Ter6</strain>
    </source>
</reference>
<sequence>MRLIVEPHFHAKRRLKLRLQQLALWLALAILVLQLVGMAFHHHSLAEISSDCVSCDLAADFPSPVPSSPVPVLAPVLVFAYRSAIELVYAFIPAQKHYLTPHSQAPPTSIA</sequence>
<gene>
    <name evidence="2" type="ORF">CFter6_1952</name>
</gene>
<accession>A0A127PAF0</accession>
<dbReference type="AlphaFoldDB" id="A0A127PAF0"/>
<dbReference type="RefSeq" id="WP_061539652.1">
    <property type="nucleotide sequence ID" value="NZ_CP013232.1"/>
</dbReference>
<dbReference type="Proteomes" id="UP000072421">
    <property type="component" value="Chromosome"/>
</dbReference>
<feature type="transmembrane region" description="Helical" evidence="1">
    <location>
        <begin position="22"/>
        <end position="40"/>
    </location>
</feature>
<evidence type="ECO:0008006" key="4">
    <source>
        <dbReference type="Google" id="ProtNLM"/>
    </source>
</evidence>
<evidence type="ECO:0000256" key="1">
    <source>
        <dbReference type="SAM" id="Phobius"/>
    </source>
</evidence>
<keyword evidence="1" id="KW-0472">Membrane</keyword>
<proteinExistence type="predicted"/>
<dbReference type="PATRIC" id="fig|158899.10.peg.1955"/>
<dbReference type="OrthoDB" id="8777232at2"/>
<keyword evidence="1" id="KW-1133">Transmembrane helix</keyword>
<name>A0A127PAF0_9BURK</name>